<dbReference type="Pfam" id="PF13599">
    <property type="entry name" value="Pentapeptide_4"/>
    <property type="match status" value="2"/>
</dbReference>
<keyword evidence="2" id="KW-1185">Reference proteome</keyword>
<gene>
    <name evidence="1" type="ORF">LV89_04648</name>
</gene>
<dbReference type="RefSeq" id="WP_109745293.1">
    <property type="nucleotide sequence ID" value="NZ_QGGO01000041.1"/>
</dbReference>
<dbReference type="PANTHER" id="PTHR42999">
    <property type="entry name" value="ANTIBIOTIC RESISTANCE PROTEIN MCBG"/>
    <property type="match status" value="1"/>
</dbReference>
<dbReference type="OrthoDB" id="67652at2"/>
<sequence length="190" mass="21699">MSKQLIEDQHFQGISFVEEKLEIGDYENCQFSNCIFSNTNLSNINFIDCNFKECDFSLAKVANTAFRDVKFVGCKILGVRFEDCNKFGFSVIFQECLLNLSSFYKMSFKTSKIKNCSLQEVDFVEADLTALDFSNCNLLGAKFDGTILEKADFRTAEHYTINPEKNRIKKAKFSLTGIVGLLEQYNIVIE</sequence>
<evidence type="ECO:0000313" key="2">
    <source>
        <dbReference type="Proteomes" id="UP000245489"/>
    </source>
</evidence>
<dbReference type="InterPro" id="IPR052949">
    <property type="entry name" value="PA_immunity-related"/>
</dbReference>
<dbReference type="SUPFAM" id="SSF141571">
    <property type="entry name" value="Pentapeptide repeat-like"/>
    <property type="match status" value="1"/>
</dbReference>
<proteinExistence type="predicted"/>
<dbReference type="Proteomes" id="UP000245489">
    <property type="component" value="Unassembled WGS sequence"/>
</dbReference>
<reference evidence="1 2" key="1">
    <citation type="submission" date="2018-05" db="EMBL/GenBank/DDBJ databases">
        <title>Genomic Encyclopedia of Archaeal and Bacterial Type Strains, Phase II (KMG-II): from individual species to whole genera.</title>
        <authorList>
            <person name="Goeker M."/>
        </authorList>
    </citation>
    <scope>NUCLEOTIDE SEQUENCE [LARGE SCALE GENOMIC DNA]</scope>
    <source>
        <strain evidence="1 2">DSM 22214</strain>
    </source>
</reference>
<dbReference type="AlphaFoldDB" id="A0A316DGV6"/>
<organism evidence="1 2">
    <name type="scientific">Arcicella aurantiaca</name>
    <dbReference type="NCBI Taxonomy" id="591202"/>
    <lineage>
        <taxon>Bacteria</taxon>
        <taxon>Pseudomonadati</taxon>
        <taxon>Bacteroidota</taxon>
        <taxon>Cytophagia</taxon>
        <taxon>Cytophagales</taxon>
        <taxon>Flectobacillaceae</taxon>
        <taxon>Arcicella</taxon>
    </lineage>
</organism>
<evidence type="ECO:0000313" key="1">
    <source>
        <dbReference type="EMBL" id="PWK16896.1"/>
    </source>
</evidence>
<dbReference type="Gene3D" id="2.160.20.80">
    <property type="entry name" value="E3 ubiquitin-protein ligase SopA"/>
    <property type="match status" value="1"/>
</dbReference>
<accession>A0A316DGV6</accession>
<name>A0A316DGV6_9BACT</name>
<dbReference type="PANTHER" id="PTHR42999:SF1">
    <property type="entry name" value="PENTAPEPTIDE REPEAT-CONTAINING PROTEIN"/>
    <property type="match status" value="1"/>
</dbReference>
<dbReference type="InterPro" id="IPR001646">
    <property type="entry name" value="5peptide_repeat"/>
</dbReference>
<dbReference type="EMBL" id="QGGO01000041">
    <property type="protein sequence ID" value="PWK16896.1"/>
    <property type="molecule type" value="Genomic_DNA"/>
</dbReference>
<comment type="caution">
    <text evidence="1">The sequence shown here is derived from an EMBL/GenBank/DDBJ whole genome shotgun (WGS) entry which is preliminary data.</text>
</comment>
<protein>
    <submittedName>
        <fullName evidence="1">Uncharacterized protein YjbI with pentapeptide repeats</fullName>
    </submittedName>
</protein>